<dbReference type="PANTHER" id="PTHR48111:SF40">
    <property type="entry name" value="PHOSPHATE REGULON TRANSCRIPTIONAL REGULATORY PROTEIN PHOB"/>
    <property type="match status" value="1"/>
</dbReference>
<evidence type="ECO:0000259" key="7">
    <source>
        <dbReference type="PROSITE" id="PS51755"/>
    </source>
</evidence>
<reference evidence="8" key="1">
    <citation type="submission" date="2021-04" db="EMBL/GenBank/DDBJ databases">
        <authorList>
            <person name="Rodrigo-Torres L."/>
            <person name="Arahal R. D."/>
            <person name="Lucena T."/>
        </authorList>
    </citation>
    <scope>NUCLEOTIDE SEQUENCE</scope>
    <source>
        <strain evidence="8">AS29M-1</strain>
    </source>
</reference>
<evidence type="ECO:0000256" key="2">
    <source>
        <dbReference type="ARBA" id="ARBA00023012"/>
    </source>
</evidence>
<dbReference type="CDD" id="cd17574">
    <property type="entry name" value="REC_OmpR"/>
    <property type="match status" value="1"/>
</dbReference>
<dbReference type="InterPro" id="IPR011006">
    <property type="entry name" value="CheY-like_superfamily"/>
</dbReference>
<dbReference type="Gene3D" id="1.10.10.10">
    <property type="entry name" value="Winged helix-like DNA-binding domain superfamily/Winged helix DNA-binding domain"/>
    <property type="match status" value="1"/>
</dbReference>
<evidence type="ECO:0000256" key="1">
    <source>
        <dbReference type="ARBA" id="ARBA00022553"/>
    </source>
</evidence>
<dbReference type="CDD" id="cd00383">
    <property type="entry name" value="trans_reg_C"/>
    <property type="match status" value="1"/>
</dbReference>
<feature type="domain" description="OmpR/PhoB-type" evidence="7">
    <location>
        <begin position="130"/>
        <end position="227"/>
    </location>
</feature>
<dbReference type="RefSeq" id="WP_258543059.1">
    <property type="nucleotide sequence ID" value="NZ_OU015584.1"/>
</dbReference>
<evidence type="ECO:0000256" key="5">
    <source>
        <dbReference type="PROSITE-ProRule" id="PRU01091"/>
    </source>
</evidence>
<dbReference type="Pfam" id="PF00486">
    <property type="entry name" value="Trans_reg_C"/>
    <property type="match status" value="1"/>
</dbReference>
<keyword evidence="2" id="KW-0902">Two-component regulatory system</keyword>
<feature type="modified residue" description="4-aspartylphosphate" evidence="4">
    <location>
        <position position="55"/>
    </location>
</feature>
<dbReference type="GO" id="GO:0000976">
    <property type="term" value="F:transcription cis-regulatory region binding"/>
    <property type="evidence" value="ECO:0007669"/>
    <property type="project" value="TreeGrafter"/>
</dbReference>
<evidence type="ECO:0000313" key="8">
    <source>
        <dbReference type="EMBL" id="CAG5085733.1"/>
    </source>
</evidence>
<protein>
    <submittedName>
        <fullName evidence="8">Response regulator ArlR</fullName>
    </submittedName>
</protein>
<keyword evidence="3 5" id="KW-0238">DNA-binding</keyword>
<dbReference type="KEGG" id="ptan:CRYO30217_02859"/>
<feature type="domain" description="Response regulatory" evidence="6">
    <location>
        <begin position="6"/>
        <end position="120"/>
    </location>
</feature>
<dbReference type="PANTHER" id="PTHR48111">
    <property type="entry name" value="REGULATOR OF RPOS"/>
    <property type="match status" value="1"/>
</dbReference>
<organism evidence="8 9">
    <name type="scientific">Parvicella tangerina</name>
    <dbReference type="NCBI Taxonomy" id="2829795"/>
    <lineage>
        <taxon>Bacteria</taxon>
        <taxon>Pseudomonadati</taxon>
        <taxon>Bacteroidota</taxon>
        <taxon>Flavobacteriia</taxon>
        <taxon>Flavobacteriales</taxon>
        <taxon>Parvicellaceae</taxon>
        <taxon>Parvicella</taxon>
    </lineage>
</organism>
<dbReference type="SMART" id="SM00448">
    <property type="entry name" value="REC"/>
    <property type="match status" value="1"/>
</dbReference>
<evidence type="ECO:0000313" key="9">
    <source>
        <dbReference type="Proteomes" id="UP000683507"/>
    </source>
</evidence>
<dbReference type="InterPro" id="IPR016032">
    <property type="entry name" value="Sig_transdc_resp-reg_C-effctor"/>
</dbReference>
<feature type="DNA-binding region" description="OmpR/PhoB-type" evidence="5">
    <location>
        <begin position="130"/>
        <end position="227"/>
    </location>
</feature>
<name>A0A916JQB8_9FLAO</name>
<dbReference type="PROSITE" id="PS50110">
    <property type="entry name" value="RESPONSE_REGULATORY"/>
    <property type="match status" value="1"/>
</dbReference>
<dbReference type="AlphaFoldDB" id="A0A916JQB8"/>
<dbReference type="Gene3D" id="6.10.250.690">
    <property type="match status" value="1"/>
</dbReference>
<dbReference type="PROSITE" id="PS51755">
    <property type="entry name" value="OMPR_PHOB"/>
    <property type="match status" value="1"/>
</dbReference>
<dbReference type="EMBL" id="OU015584">
    <property type="protein sequence ID" value="CAG5085733.1"/>
    <property type="molecule type" value="Genomic_DNA"/>
</dbReference>
<dbReference type="GO" id="GO:0005829">
    <property type="term" value="C:cytosol"/>
    <property type="evidence" value="ECO:0007669"/>
    <property type="project" value="TreeGrafter"/>
</dbReference>
<dbReference type="GO" id="GO:0000156">
    <property type="term" value="F:phosphorelay response regulator activity"/>
    <property type="evidence" value="ECO:0007669"/>
    <property type="project" value="TreeGrafter"/>
</dbReference>
<dbReference type="Gene3D" id="3.40.50.2300">
    <property type="match status" value="1"/>
</dbReference>
<dbReference type="Proteomes" id="UP000683507">
    <property type="component" value="Chromosome"/>
</dbReference>
<dbReference type="InterPro" id="IPR001867">
    <property type="entry name" value="OmpR/PhoB-type_DNA-bd"/>
</dbReference>
<evidence type="ECO:0000259" key="6">
    <source>
        <dbReference type="PROSITE" id="PS50110"/>
    </source>
</evidence>
<dbReference type="InterPro" id="IPR001789">
    <property type="entry name" value="Sig_transdc_resp-reg_receiver"/>
</dbReference>
<sequence length="227" mass="25896">MDKEIKILLVEDDLNLGFVIQDNLKQAGYKVHLSQDGKEGLNAFNEEAYQLCLFDVMLPKKDGFSLAEDVRKVNPEMPIIFLTAKSQTEDKIKGFKAGADDYITKPFSMDELLLRIEALLKRSGGLVKSKDIHQLGKYQFNVQNYTLEIDGEQKKLTKKEAEILKILTEQKGKVVERELILNMVWGDDSYFNGRSLDVFITKLRKYLKSDESIAIKNIHGVGFSLED</sequence>
<dbReference type="InterPro" id="IPR039420">
    <property type="entry name" value="WalR-like"/>
</dbReference>
<proteinExistence type="predicted"/>
<dbReference type="SUPFAM" id="SSF52172">
    <property type="entry name" value="CheY-like"/>
    <property type="match status" value="1"/>
</dbReference>
<gene>
    <name evidence="8" type="primary">arlR_2</name>
    <name evidence="8" type="ORF">CRYO30217_02859</name>
</gene>
<dbReference type="Pfam" id="PF00072">
    <property type="entry name" value="Response_reg"/>
    <property type="match status" value="1"/>
</dbReference>
<dbReference type="SMART" id="SM00862">
    <property type="entry name" value="Trans_reg_C"/>
    <property type="match status" value="1"/>
</dbReference>
<dbReference type="InterPro" id="IPR036388">
    <property type="entry name" value="WH-like_DNA-bd_sf"/>
</dbReference>
<evidence type="ECO:0000256" key="3">
    <source>
        <dbReference type="ARBA" id="ARBA00023125"/>
    </source>
</evidence>
<dbReference type="GO" id="GO:0032993">
    <property type="term" value="C:protein-DNA complex"/>
    <property type="evidence" value="ECO:0007669"/>
    <property type="project" value="TreeGrafter"/>
</dbReference>
<dbReference type="SUPFAM" id="SSF46894">
    <property type="entry name" value="C-terminal effector domain of the bipartite response regulators"/>
    <property type="match status" value="1"/>
</dbReference>
<accession>A0A916JQB8</accession>
<evidence type="ECO:0000256" key="4">
    <source>
        <dbReference type="PROSITE-ProRule" id="PRU00169"/>
    </source>
</evidence>
<keyword evidence="1 4" id="KW-0597">Phosphoprotein</keyword>
<keyword evidence="9" id="KW-1185">Reference proteome</keyword>
<dbReference type="GO" id="GO:0006355">
    <property type="term" value="P:regulation of DNA-templated transcription"/>
    <property type="evidence" value="ECO:0007669"/>
    <property type="project" value="InterPro"/>
</dbReference>